<dbReference type="Pfam" id="PF00583">
    <property type="entry name" value="Acetyltransf_1"/>
    <property type="match status" value="1"/>
</dbReference>
<evidence type="ECO:0000313" key="4">
    <source>
        <dbReference type="RefSeq" id="XP_035826098.1"/>
    </source>
</evidence>
<organism evidence="3 4">
    <name type="scientific">Aplysia californica</name>
    <name type="common">California sea hare</name>
    <dbReference type="NCBI Taxonomy" id="6500"/>
    <lineage>
        <taxon>Eukaryota</taxon>
        <taxon>Metazoa</taxon>
        <taxon>Spiralia</taxon>
        <taxon>Lophotrochozoa</taxon>
        <taxon>Mollusca</taxon>
        <taxon>Gastropoda</taxon>
        <taxon>Heterobranchia</taxon>
        <taxon>Euthyneura</taxon>
        <taxon>Tectipleura</taxon>
        <taxon>Aplysiida</taxon>
        <taxon>Aplysioidea</taxon>
        <taxon>Aplysiidae</taxon>
        <taxon>Aplysia</taxon>
    </lineage>
</organism>
<feature type="domain" description="N-acetyltransferase" evidence="2">
    <location>
        <begin position="38"/>
        <end position="185"/>
    </location>
</feature>
<dbReference type="PANTHER" id="PTHR47403:SF6">
    <property type="entry name" value="N-ACETYLTRANSFERASE DOMAIN-CONTAINING PROTEIN"/>
    <property type="match status" value="1"/>
</dbReference>
<dbReference type="Proteomes" id="UP000694888">
    <property type="component" value="Unplaced"/>
</dbReference>
<dbReference type="Gene3D" id="3.40.630.30">
    <property type="match status" value="1"/>
</dbReference>
<dbReference type="PROSITE" id="PS51186">
    <property type="entry name" value="GNAT"/>
    <property type="match status" value="1"/>
</dbReference>
<feature type="signal peptide" evidence="1">
    <location>
        <begin position="1"/>
        <end position="19"/>
    </location>
</feature>
<evidence type="ECO:0000259" key="2">
    <source>
        <dbReference type="PROSITE" id="PS51186"/>
    </source>
</evidence>
<protein>
    <submittedName>
        <fullName evidence="4">Uncharacterized protein LOC101856738 isoform X1</fullName>
    </submittedName>
</protein>
<dbReference type="GeneID" id="101856738"/>
<sequence length="376" mass="43156">MSTGLRNCSFLCLFKLCSWSWTCLFLNGGDKSKMASEVVIRRAQQSDYNDVVYGIGDVFNGRDYLKTKYLELLEDPDVLPFVAEMGDEIVGFYCGQLVDNRRTLVKRAGRVKEGYRGKGIFFMLNNTIEFEAAKEGTVMVGAMACKKDNAERVSNGFAERKGFRLNIHLKVYSIKFERSKVPTVDPSTYQNVHEMTLTEVEELFNDEVTWNRLLHHERICVHYVPLRRVKENIRHVINHRTKAFMSFGPSDVNDAGAPLDRKVQNATMLSTIHFFKTNLGLGFNSDFYGADLQDLESHLQMHFRHISEAEDATISWVVNIDVNLDSKVRERLKQSLSAYGIQLTQNPNVQEEYIFERRFSPPRASDERGTLNTHLP</sequence>
<evidence type="ECO:0000256" key="1">
    <source>
        <dbReference type="SAM" id="SignalP"/>
    </source>
</evidence>
<dbReference type="RefSeq" id="XP_035826098.1">
    <property type="nucleotide sequence ID" value="XM_035970205.1"/>
</dbReference>
<name>A0ABM1VUK6_APLCA</name>
<keyword evidence="3" id="KW-1185">Reference proteome</keyword>
<feature type="chain" id="PRO_5047354184" evidence="1">
    <location>
        <begin position="20"/>
        <end position="376"/>
    </location>
</feature>
<evidence type="ECO:0000313" key="3">
    <source>
        <dbReference type="Proteomes" id="UP000694888"/>
    </source>
</evidence>
<dbReference type="PANTHER" id="PTHR47403">
    <property type="entry name" value="LOC100145250 PROTEIN"/>
    <property type="match status" value="1"/>
</dbReference>
<dbReference type="SUPFAM" id="SSF55729">
    <property type="entry name" value="Acyl-CoA N-acyltransferases (Nat)"/>
    <property type="match status" value="1"/>
</dbReference>
<gene>
    <name evidence="4" type="primary">LOC101856738</name>
</gene>
<keyword evidence="1" id="KW-0732">Signal</keyword>
<reference evidence="4" key="1">
    <citation type="submission" date="2025-08" db="UniProtKB">
        <authorList>
            <consortium name="RefSeq"/>
        </authorList>
    </citation>
    <scope>IDENTIFICATION</scope>
</reference>
<proteinExistence type="predicted"/>
<dbReference type="InterPro" id="IPR016181">
    <property type="entry name" value="Acyl_CoA_acyltransferase"/>
</dbReference>
<accession>A0ABM1VUK6</accession>
<dbReference type="InterPro" id="IPR000182">
    <property type="entry name" value="GNAT_dom"/>
</dbReference>